<protein>
    <submittedName>
        <fullName evidence="2">Uncharacterized protein</fullName>
    </submittedName>
</protein>
<comment type="caution">
    <text evidence="2">The sequence shown here is derived from an EMBL/GenBank/DDBJ whole genome shotgun (WGS) entry which is preliminary data.</text>
</comment>
<accession>A0AAJ1FPK7</accession>
<sequence length="97" mass="10435">MEQNKPNSGRGRPRKAKIETPGADENNSLPTIQEQVSQIVTSTAPAPHSEAMAEQVAVEAEKGNVVNTHHAAKPKIGDKWAGMVLTKHGWAVIDSEE</sequence>
<evidence type="ECO:0000256" key="1">
    <source>
        <dbReference type="SAM" id="MobiDB-lite"/>
    </source>
</evidence>
<dbReference type="AlphaFoldDB" id="A0AAJ1FPK7"/>
<organism evidence="2 3">
    <name type="scientific">Pantoea ananas</name>
    <name type="common">Erwinia uredovora</name>
    <dbReference type="NCBI Taxonomy" id="553"/>
    <lineage>
        <taxon>Bacteria</taxon>
        <taxon>Pseudomonadati</taxon>
        <taxon>Pseudomonadota</taxon>
        <taxon>Gammaproteobacteria</taxon>
        <taxon>Enterobacterales</taxon>
        <taxon>Erwiniaceae</taxon>
        <taxon>Pantoea</taxon>
    </lineage>
</organism>
<evidence type="ECO:0000313" key="3">
    <source>
        <dbReference type="Proteomes" id="UP001208888"/>
    </source>
</evidence>
<gene>
    <name evidence="2" type="ORF">NB703_001515</name>
</gene>
<dbReference type="Proteomes" id="UP001208888">
    <property type="component" value="Unassembled WGS sequence"/>
</dbReference>
<proteinExistence type="predicted"/>
<evidence type="ECO:0000313" key="2">
    <source>
        <dbReference type="EMBL" id="MCW0343422.1"/>
    </source>
</evidence>
<reference evidence="2" key="1">
    <citation type="submission" date="2022-06" db="EMBL/GenBank/DDBJ databases">
        <title>Dynamics of rice microbiomes reveals core vertical transmitted seed endophytes.</title>
        <authorList>
            <person name="Liao K."/>
            <person name="Zhang X."/>
        </authorList>
    </citation>
    <scope>NUCLEOTIDE SEQUENCE</scope>
    <source>
        <strain evidence="2">JT1-17</strain>
    </source>
</reference>
<dbReference type="EMBL" id="JANFVX010000004">
    <property type="protein sequence ID" value="MCW0343422.1"/>
    <property type="molecule type" value="Genomic_DNA"/>
</dbReference>
<name>A0AAJ1FPK7_PANAN</name>
<feature type="region of interest" description="Disordered" evidence="1">
    <location>
        <begin position="1"/>
        <end position="31"/>
    </location>
</feature>